<dbReference type="EMBL" id="LR593886">
    <property type="protein sequence ID" value="VTR92109.1"/>
    <property type="molecule type" value="Genomic_DNA"/>
</dbReference>
<sequence length="84" mass="9349">MSSTFFRLMAGLIGAFGLFVTIMMAREGLKADLLLGVLFALFFLSYAVLGEYKLRWLLMLLGAKDQSSKRSGRGNFRSTDKTSD</sequence>
<dbReference type="AlphaFoldDB" id="A0A6P2CT47"/>
<gene>
    <name evidence="3" type="ORF">SOIL9_56050</name>
</gene>
<reference evidence="3 4" key="1">
    <citation type="submission" date="2019-05" db="EMBL/GenBank/DDBJ databases">
        <authorList>
            <consortium name="Science for Life Laboratories"/>
        </authorList>
    </citation>
    <scope>NUCLEOTIDE SEQUENCE [LARGE SCALE GENOMIC DNA]</scope>
    <source>
        <strain evidence="3">Soil9</strain>
    </source>
</reference>
<keyword evidence="4" id="KW-1185">Reference proteome</keyword>
<keyword evidence="2" id="KW-0812">Transmembrane</keyword>
<evidence type="ECO:0000313" key="4">
    <source>
        <dbReference type="Proteomes" id="UP000464178"/>
    </source>
</evidence>
<feature type="region of interest" description="Disordered" evidence="1">
    <location>
        <begin position="65"/>
        <end position="84"/>
    </location>
</feature>
<evidence type="ECO:0000313" key="3">
    <source>
        <dbReference type="EMBL" id="VTR92109.1"/>
    </source>
</evidence>
<keyword evidence="2" id="KW-0472">Membrane</keyword>
<dbReference type="KEGG" id="gms:SOIL9_56050"/>
<proteinExistence type="predicted"/>
<keyword evidence="2" id="KW-1133">Transmembrane helix</keyword>
<organism evidence="3 4">
    <name type="scientific">Gemmata massiliana</name>
    <dbReference type="NCBI Taxonomy" id="1210884"/>
    <lineage>
        <taxon>Bacteria</taxon>
        <taxon>Pseudomonadati</taxon>
        <taxon>Planctomycetota</taxon>
        <taxon>Planctomycetia</taxon>
        <taxon>Gemmatales</taxon>
        <taxon>Gemmataceae</taxon>
        <taxon>Gemmata</taxon>
    </lineage>
</organism>
<evidence type="ECO:0000256" key="1">
    <source>
        <dbReference type="SAM" id="MobiDB-lite"/>
    </source>
</evidence>
<evidence type="ECO:0000256" key="2">
    <source>
        <dbReference type="SAM" id="Phobius"/>
    </source>
</evidence>
<feature type="transmembrane region" description="Helical" evidence="2">
    <location>
        <begin position="32"/>
        <end position="49"/>
    </location>
</feature>
<feature type="transmembrane region" description="Helical" evidence="2">
    <location>
        <begin position="6"/>
        <end position="25"/>
    </location>
</feature>
<protein>
    <submittedName>
        <fullName evidence="3">Uncharacterized protein</fullName>
    </submittedName>
</protein>
<accession>A0A6P2CT47</accession>
<dbReference type="Proteomes" id="UP000464178">
    <property type="component" value="Chromosome"/>
</dbReference>
<name>A0A6P2CT47_9BACT</name>